<dbReference type="Gene3D" id="3.40.50.300">
    <property type="entry name" value="P-loop containing nucleotide triphosphate hydrolases"/>
    <property type="match status" value="2"/>
</dbReference>
<dbReference type="Pfam" id="PF13245">
    <property type="entry name" value="AAA_19"/>
    <property type="match status" value="1"/>
</dbReference>
<feature type="domain" description="NERD" evidence="5">
    <location>
        <begin position="14"/>
        <end position="109"/>
    </location>
</feature>
<evidence type="ECO:0000259" key="6">
    <source>
        <dbReference type="Pfam" id="PF13361"/>
    </source>
</evidence>
<dbReference type="OrthoDB" id="7066673at2"/>
<keyword evidence="4" id="KW-0067">ATP-binding</keyword>
<evidence type="ECO:0000256" key="4">
    <source>
        <dbReference type="ARBA" id="ARBA00022840"/>
    </source>
</evidence>
<keyword evidence="2" id="KW-0378">Hydrolase</keyword>
<dbReference type="GO" id="GO:0016787">
    <property type="term" value="F:hydrolase activity"/>
    <property type="evidence" value="ECO:0007669"/>
    <property type="project" value="UniProtKB-KW"/>
</dbReference>
<feature type="domain" description="UvrD-like helicase C-terminal" evidence="6">
    <location>
        <begin position="549"/>
        <end position="613"/>
    </location>
</feature>
<dbReference type="GO" id="GO:0005524">
    <property type="term" value="F:ATP binding"/>
    <property type="evidence" value="ECO:0007669"/>
    <property type="project" value="UniProtKB-KW"/>
</dbReference>
<dbReference type="GO" id="GO:0000725">
    <property type="term" value="P:recombinational repair"/>
    <property type="evidence" value="ECO:0007669"/>
    <property type="project" value="TreeGrafter"/>
</dbReference>
<comment type="caution">
    <text evidence="7">The sequence shown here is derived from an EMBL/GenBank/DDBJ whole genome shotgun (WGS) entry which is preliminary data.</text>
</comment>
<dbReference type="Proteomes" id="UP000180098">
    <property type="component" value="Unassembled WGS sequence"/>
</dbReference>
<gene>
    <name evidence="7" type="ORF">BKP35_16755</name>
</gene>
<dbReference type="GO" id="GO:0003677">
    <property type="term" value="F:DNA binding"/>
    <property type="evidence" value="ECO:0007669"/>
    <property type="project" value="InterPro"/>
</dbReference>
<reference evidence="7 8" key="1">
    <citation type="submission" date="2016-10" db="EMBL/GenBank/DDBJ databases">
        <title>Draft genome sequences of four alkaliphilic bacteria belonging to the Anaerobacillus genus.</title>
        <authorList>
            <person name="Bassil N.M."/>
            <person name="Lloyd J.R."/>
        </authorList>
    </citation>
    <scope>NUCLEOTIDE SEQUENCE [LARGE SCALE GENOMIC DNA]</scope>
    <source>
        <strain evidence="7 8">DSM 15340</strain>
    </source>
</reference>
<dbReference type="Pfam" id="PF13361">
    <property type="entry name" value="UvrD_C"/>
    <property type="match status" value="2"/>
</dbReference>
<dbReference type="RefSeq" id="WP_071314530.1">
    <property type="nucleotide sequence ID" value="NZ_MLQQ01000045.1"/>
</dbReference>
<dbReference type="InterPro" id="IPR011528">
    <property type="entry name" value="NERD"/>
</dbReference>
<proteinExistence type="predicted"/>
<keyword evidence="3" id="KW-0347">Helicase</keyword>
<dbReference type="InterPro" id="IPR027417">
    <property type="entry name" value="P-loop_NTPase"/>
</dbReference>
<dbReference type="PANTHER" id="PTHR11070">
    <property type="entry name" value="UVRD / RECB / PCRA DNA HELICASE FAMILY MEMBER"/>
    <property type="match status" value="1"/>
</dbReference>
<sequence length="642" mass="74937">MAFSVPETIRQTATAGERLLFHTLKQYLPDDYIVYFEPEIHGRHPDFVILGPDLGMVILEVKDYTKNTLFQLNQDEWIIRTSSGEQKTVKSPMKQARDYMFHISDVLKKDKSLIQLEGKYKFNLKFPMGYGVVFTRLYQKDFVKDGLFSIIDPNLVLSRDEIDPDNENFSEEIFIEKIINMFVVPFRLNQSLTNDEIRAIRYHLFPEVRISCEFKQPVPYQDQLLLSLHDIKLMDLHQENLAKQLGDKNRLIRGVAGSGKTLILASRAKLLSKDHPDWKILILCYNISLSQNIKQMINLMLQEPDSLFDFDFNENPEGKVANKNNITVRNFHEWLKHDLKINEGRLPTVLEKLENNEVILPKYDAILIDEGQDFQPEWLKLVSSLLNPTTQSLLLVEDRAQVIYQRKRSYVKDTGLSFQGRSKILNINYRNTAQIVDFAWDFYQTHSSLKKKVVEQTVEGIEIIAPQSTRRKGPEPGILKAENFTKEMKIIAKQITILHEQKGVPYSEMLILYRVKRTHKVNIIDTIQRALKNEKLPYYWITEDETSKRNFDRDENTIKISTIDSSKGLDFQAVFVVNLDNMPFPLEENKEREVSLLYIAMTRAKEYLCVSYTGESEFTAYFEQVKEEQILKKKEHDQKKGS</sequence>
<keyword evidence="8" id="KW-1185">Reference proteome</keyword>
<evidence type="ECO:0000313" key="7">
    <source>
        <dbReference type="EMBL" id="OIJ09321.1"/>
    </source>
</evidence>
<dbReference type="SUPFAM" id="SSF52540">
    <property type="entry name" value="P-loop containing nucleoside triphosphate hydrolases"/>
    <property type="match status" value="1"/>
</dbReference>
<dbReference type="PANTHER" id="PTHR11070:SF2">
    <property type="entry name" value="ATP-DEPENDENT DNA HELICASE SRS2"/>
    <property type="match status" value="1"/>
</dbReference>
<organism evidence="7 8">
    <name type="scientific">Anaerobacillus arseniciselenatis</name>
    <dbReference type="NCBI Taxonomy" id="85682"/>
    <lineage>
        <taxon>Bacteria</taxon>
        <taxon>Bacillati</taxon>
        <taxon>Bacillota</taxon>
        <taxon>Bacilli</taxon>
        <taxon>Bacillales</taxon>
        <taxon>Bacillaceae</taxon>
        <taxon>Anaerobacillus</taxon>
    </lineage>
</organism>
<evidence type="ECO:0000259" key="5">
    <source>
        <dbReference type="Pfam" id="PF08378"/>
    </source>
</evidence>
<dbReference type="GO" id="GO:0043138">
    <property type="term" value="F:3'-5' DNA helicase activity"/>
    <property type="evidence" value="ECO:0007669"/>
    <property type="project" value="TreeGrafter"/>
</dbReference>
<dbReference type="AlphaFoldDB" id="A0A1S2LA83"/>
<evidence type="ECO:0000313" key="8">
    <source>
        <dbReference type="Proteomes" id="UP000180098"/>
    </source>
</evidence>
<evidence type="ECO:0000256" key="2">
    <source>
        <dbReference type="ARBA" id="ARBA00022801"/>
    </source>
</evidence>
<dbReference type="InterPro" id="IPR000212">
    <property type="entry name" value="DNA_helicase_UvrD/REP"/>
</dbReference>
<dbReference type="InterPro" id="IPR014017">
    <property type="entry name" value="DNA_helicase_UvrD-like_C"/>
</dbReference>
<accession>A0A1S2LA83</accession>
<dbReference type="Pfam" id="PF08378">
    <property type="entry name" value="NERD"/>
    <property type="match status" value="1"/>
</dbReference>
<name>A0A1S2LA83_9BACI</name>
<dbReference type="EMBL" id="MLQQ01000045">
    <property type="protein sequence ID" value="OIJ09321.1"/>
    <property type="molecule type" value="Genomic_DNA"/>
</dbReference>
<evidence type="ECO:0000256" key="1">
    <source>
        <dbReference type="ARBA" id="ARBA00022741"/>
    </source>
</evidence>
<feature type="domain" description="UvrD-like helicase C-terminal" evidence="6">
    <location>
        <begin position="425"/>
        <end position="541"/>
    </location>
</feature>
<keyword evidence="1" id="KW-0547">Nucleotide-binding</keyword>
<evidence type="ECO:0000256" key="3">
    <source>
        <dbReference type="ARBA" id="ARBA00022806"/>
    </source>
</evidence>
<protein>
    <submittedName>
        <fullName evidence="7">Nuclease</fullName>
    </submittedName>
</protein>